<accession>A0ABY7GFN0</accession>
<dbReference type="PANTHER" id="PTHR12526:SF638">
    <property type="entry name" value="SPORE COAT PROTEIN SA"/>
    <property type="match status" value="1"/>
</dbReference>
<dbReference type="Proteomes" id="UP001162780">
    <property type="component" value="Chromosome"/>
</dbReference>
<dbReference type="SUPFAM" id="SSF53756">
    <property type="entry name" value="UDP-Glycosyltransferase/glycogen phosphorylase"/>
    <property type="match status" value="1"/>
</dbReference>
<dbReference type="InterPro" id="IPR001296">
    <property type="entry name" value="Glyco_trans_1"/>
</dbReference>
<evidence type="ECO:0000313" key="3">
    <source>
        <dbReference type="EMBL" id="WAR43802.1"/>
    </source>
</evidence>
<evidence type="ECO:0000259" key="2">
    <source>
        <dbReference type="Pfam" id="PF13477"/>
    </source>
</evidence>
<dbReference type="Gene3D" id="3.40.50.2000">
    <property type="entry name" value="Glycogen Phosphorylase B"/>
    <property type="match status" value="2"/>
</dbReference>
<feature type="domain" description="Glycosyl transferase family 1" evidence="1">
    <location>
        <begin position="198"/>
        <end position="352"/>
    </location>
</feature>
<reference evidence="3" key="1">
    <citation type="submission" date="2022-11" db="EMBL/GenBank/DDBJ databases">
        <title>Methylomonas rapida sp. nov., Carotenoid-Producing Obligate Methanotrophs with High Growth Characteristics and Biotechnological Potential.</title>
        <authorList>
            <person name="Tikhonova E.N."/>
            <person name="Suleimanov R.Z."/>
            <person name="Miroshnikov K."/>
            <person name="Oshkin I.Y."/>
            <person name="Belova S.E."/>
            <person name="Danilova O.V."/>
            <person name="Ashikhmin A."/>
            <person name="Konopkin A."/>
            <person name="But S.Y."/>
            <person name="Khmelenina V.N."/>
            <person name="Kuznetsov N."/>
            <person name="Pimenov N.V."/>
            <person name="Dedysh S.N."/>
        </authorList>
    </citation>
    <scope>NUCLEOTIDE SEQUENCE</scope>
    <source>
        <strain evidence="3">MP1</strain>
    </source>
</reference>
<evidence type="ECO:0000313" key="4">
    <source>
        <dbReference type="Proteomes" id="UP001162780"/>
    </source>
</evidence>
<sequence length="375" mass="42092">MTTRKKILYFVTEDWYFCSHRLVLAKAALREGFEVGVLTRVAQHGDAIRDAGILLLPLNIKRGGVNPLYEINTLWQVWKAYRQYRPDIVHHVAVKPVLYGTLVALLFPSLRVVNLMAGLGAIFSSERKKAVLLRPLINGFFHFLFRRKNTLVTVQNYEDFDLLSRQLGIPTSKLKLVKGSGVDIRRFRATEEPDGIVNIALVSRLLWDKGVGEYVAAVKHLKQKGLLFNAFLVGKPDPENMASIDAGQIQQWNAEGYVQCVGHIDDIAEFWRKMHVAVLPSYREGLPKSLLEAAACGRALITTNTSGCKEIVDDGVNGILVPVKEVTELAEAMEFLILNKALRQKMGAAARHKVEQAFSDRIIVAQTLDIYQEML</sequence>
<dbReference type="Pfam" id="PF13477">
    <property type="entry name" value="Glyco_trans_4_2"/>
    <property type="match status" value="1"/>
</dbReference>
<dbReference type="EMBL" id="CP113517">
    <property type="protein sequence ID" value="WAR43802.1"/>
    <property type="molecule type" value="Genomic_DNA"/>
</dbReference>
<proteinExistence type="predicted"/>
<dbReference type="InterPro" id="IPR028098">
    <property type="entry name" value="Glyco_trans_4-like_N"/>
</dbReference>
<dbReference type="CDD" id="cd03808">
    <property type="entry name" value="GT4_CapM-like"/>
    <property type="match status" value="1"/>
</dbReference>
<dbReference type="PANTHER" id="PTHR12526">
    <property type="entry name" value="GLYCOSYLTRANSFERASE"/>
    <property type="match status" value="1"/>
</dbReference>
<protein>
    <submittedName>
        <fullName evidence="3">Glycosyltransferase family 4 protein</fullName>
    </submittedName>
</protein>
<evidence type="ECO:0000259" key="1">
    <source>
        <dbReference type="Pfam" id="PF00534"/>
    </source>
</evidence>
<feature type="domain" description="Glycosyltransferase subfamily 4-like N-terminal" evidence="2">
    <location>
        <begin position="6"/>
        <end position="151"/>
    </location>
</feature>
<keyword evidence="4" id="KW-1185">Reference proteome</keyword>
<dbReference type="Pfam" id="PF00534">
    <property type="entry name" value="Glycos_transf_1"/>
    <property type="match status" value="1"/>
</dbReference>
<name>A0ABY7GFN0_9GAMM</name>
<dbReference type="RefSeq" id="WP_255188788.1">
    <property type="nucleotide sequence ID" value="NZ_CP113517.1"/>
</dbReference>
<organism evidence="3 4">
    <name type="scientific">Methylomonas rapida</name>
    <dbReference type="NCBI Taxonomy" id="2963939"/>
    <lineage>
        <taxon>Bacteria</taxon>
        <taxon>Pseudomonadati</taxon>
        <taxon>Pseudomonadota</taxon>
        <taxon>Gammaproteobacteria</taxon>
        <taxon>Methylococcales</taxon>
        <taxon>Methylococcaceae</taxon>
        <taxon>Methylomonas</taxon>
    </lineage>
</organism>
<gene>
    <name evidence="3" type="ORF">NM686_015655</name>
</gene>